<evidence type="ECO:0000313" key="2">
    <source>
        <dbReference type="EMBL" id="ABX71130.1"/>
    </source>
</evidence>
<sequence length="310" mass="32830">MTVVVLGATGFLGRHICAALRDAGRPVRAVARSGPTPVDLLHSAPQTLAAVFDEADAVVNAAGRAWQADARDMERGNVLVVRTVLDALRLTDRRPRLIQLGSVHEYGTAEPGTAMAESRPPRPLTPYGRTKLEATRAVLDAVDRRRLDATVLRVANVCGPGAPRGSLFGLVAAAVHEARQARRADRTPPALRVSPLRAHRDVVDVRDVADAVVAACAPPAAVTGRVINVGAGRAVHMRTLVDRAVALGGVPLTVDEASGGGPATAADWQLLDIALARRLLGWRPRRGLDDMLGHLLSPHDPPLTDPSWRG</sequence>
<reference evidence="2" key="2">
    <citation type="journal article" date="2008" name="Antimicrob. Agents Chemother.">
        <title>Biosynthetic investigations of lactonamycin and lactonamycin z: cloning of the biosynthetic gene clusters and discovery of an unusual starter unit.</title>
        <authorList>
            <person name="Zhang X."/>
            <person name="Alemany L.B."/>
            <person name="Fiedler H.P."/>
            <person name="Goodfellow M."/>
            <person name="Parry R.J."/>
        </authorList>
    </citation>
    <scope>NUCLEOTIDE SEQUENCE</scope>
    <source>
        <strain evidence="2">MJ773-88K4</strain>
    </source>
</reference>
<feature type="domain" description="NAD-dependent epimerase/dehydratase" evidence="1">
    <location>
        <begin position="3"/>
        <end position="230"/>
    </location>
</feature>
<dbReference type="AlphaFoldDB" id="B0LJ30"/>
<dbReference type="Pfam" id="PF01370">
    <property type="entry name" value="Epimerase"/>
    <property type="match status" value="1"/>
</dbReference>
<accession>B0LJ30</accession>
<organism evidence="2">
    <name type="scientific">Streptomyces rishiriensis</name>
    <dbReference type="NCBI Taxonomy" id="68264"/>
    <lineage>
        <taxon>Bacteria</taxon>
        <taxon>Bacillati</taxon>
        <taxon>Actinomycetota</taxon>
        <taxon>Actinomycetes</taxon>
        <taxon>Kitasatosporales</taxon>
        <taxon>Streptomycetaceae</taxon>
        <taxon>Streptomyces</taxon>
    </lineage>
</organism>
<proteinExistence type="predicted"/>
<evidence type="ECO:0000259" key="1">
    <source>
        <dbReference type="Pfam" id="PF01370"/>
    </source>
</evidence>
<reference evidence="2" key="1">
    <citation type="submission" date="2007-09" db="EMBL/GenBank/DDBJ databases">
        <authorList>
            <person name="Zhang X.J."/>
            <person name="Alemany L.B."/>
            <person name="Fiedler H.-P."/>
            <person name="Goodfellow M."/>
            <person name="Parry R.J."/>
        </authorList>
    </citation>
    <scope>NUCLEOTIDE SEQUENCE</scope>
    <source>
        <strain evidence="2">MJ773-88K4</strain>
    </source>
</reference>
<dbReference type="InterPro" id="IPR036291">
    <property type="entry name" value="NAD(P)-bd_dom_sf"/>
</dbReference>
<dbReference type="InterPro" id="IPR001509">
    <property type="entry name" value="Epimerase_deHydtase"/>
</dbReference>
<dbReference type="PANTHER" id="PTHR43245">
    <property type="entry name" value="BIFUNCTIONAL POLYMYXIN RESISTANCE PROTEIN ARNA"/>
    <property type="match status" value="1"/>
</dbReference>
<dbReference type="CDD" id="cd08946">
    <property type="entry name" value="SDR_e"/>
    <property type="match status" value="1"/>
</dbReference>
<dbReference type="SUPFAM" id="SSF51735">
    <property type="entry name" value="NAD(P)-binding Rossmann-fold domains"/>
    <property type="match status" value="1"/>
</dbReference>
<dbReference type="EMBL" id="EU147298">
    <property type="protein sequence ID" value="ABX71130.1"/>
    <property type="molecule type" value="Genomic_DNA"/>
</dbReference>
<name>B0LJ30_STRRH</name>
<protein>
    <submittedName>
        <fullName evidence="2">Lct47</fullName>
    </submittedName>
</protein>
<dbReference type="Gene3D" id="3.40.50.720">
    <property type="entry name" value="NAD(P)-binding Rossmann-like Domain"/>
    <property type="match status" value="1"/>
</dbReference>
<gene>
    <name evidence="2" type="primary">lct47</name>
</gene>
<dbReference type="InterPro" id="IPR050177">
    <property type="entry name" value="Lipid_A_modif_metabolic_enz"/>
</dbReference>
<dbReference type="PANTHER" id="PTHR43245:SF55">
    <property type="entry name" value="NAD(P)-BINDING DOMAIN-CONTAINING PROTEIN"/>
    <property type="match status" value="1"/>
</dbReference>